<dbReference type="Gene3D" id="3.40.30.10">
    <property type="entry name" value="Glutaredoxin"/>
    <property type="match status" value="1"/>
</dbReference>
<dbReference type="PIRSF" id="PIRSF006386">
    <property type="entry name" value="HCCAis_GSTk"/>
    <property type="match status" value="1"/>
</dbReference>
<dbReference type="InterPro" id="IPR001853">
    <property type="entry name" value="DSBA-like_thioredoxin_dom"/>
</dbReference>
<dbReference type="InterPro" id="IPR036249">
    <property type="entry name" value="Thioredoxin-like_sf"/>
</dbReference>
<comment type="similarity">
    <text evidence="1 4">Belongs to the GST superfamily. Kappa family.</text>
</comment>
<dbReference type="PANTHER" id="PTHR42943:SF2">
    <property type="entry name" value="GLUTATHIONE S-TRANSFERASE KAPPA 1"/>
    <property type="match status" value="1"/>
</dbReference>
<feature type="active site" description="Nucleophile" evidence="5">
    <location>
        <position position="14"/>
    </location>
</feature>
<dbReference type="GO" id="GO:0004602">
    <property type="term" value="F:glutathione peroxidase activity"/>
    <property type="evidence" value="ECO:0007669"/>
    <property type="project" value="TreeGrafter"/>
</dbReference>
<dbReference type="InterPro" id="IPR014440">
    <property type="entry name" value="HCCAis_GSTk"/>
</dbReference>
<dbReference type="SUPFAM" id="SSF52833">
    <property type="entry name" value="Thioredoxin-like"/>
    <property type="match status" value="1"/>
</dbReference>
<keyword evidence="8" id="KW-1185">Reference proteome</keyword>
<dbReference type="GO" id="GO:0006749">
    <property type="term" value="P:glutathione metabolic process"/>
    <property type="evidence" value="ECO:0007669"/>
    <property type="project" value="TreeGrafter"/>
</dbReference>
<dbReference type="Proteomes" id="UP001172673">
    <property type="component" value="Unassembled WGS sequence"/>
</dbReference>
<evidence type="ECO:0000256" key="2">
    <source>
        <dbReference type="ARBA" id="ARBA00022679"/>
    </source>
</evidence>
<keyword evidence="2 4" id="KW-0808">Transferase</keyword>
<dbReference type="InterPro" id="IPR051924">
    <property type="entry name" value="GST_Kappa/NadH"/>
</dbReference>
<evidence type="ECO:0000256" key="4">
    <source>
        <dbReference type="PIRNR" id="PIRNR006386"/>
    </source>
</evidence>
<name>A0AA38X3N4_9EURO</name>
<evidence type="ECO:0000313" key="8">
    <source>
        <dbReference type="Proteomes" id="UP001172673"/>
    </source>
</evidence>
<dbReference type="PANTHER" id="PTHR42943">
    <property type="entry name" value="GLUTATHIONE S-TRANSFERASE KAPPA"/>
    <property type="match status" value="1"/>
</dbReference>
<evidence type="ECO:0000313" key="7">
    <source>
        <dbReference type="EMBL" id="KAJ9606121.1"/>
    </source>
</evidence>
<accession>A0AA38X3N4</accession>
<evidence type="ECO:0000256" key="3">
    <source>
        <dbReference type="ARBA" id="ARBA00047960"/>
    </source>
</evidence>
<evidence type="ECO:0000259" key="6">
    <source>
        <dbReference type="Pfam" id="PF01323"/>
    </source>
</evidence>
<dbReference type="FunFam" id="3.40.30.10:FF:000096">
    <property type="entry name" value="Glutathione S-transferase kappa"/>
    <property type="match status" value="1"/>
</dbReference>
<comment type="catalytic activity">
    <reaction evidence="3 4">
        <text>RX + glutathione = an S-substituted glutathione + a halide anion + H(+)</text>
        <dbReference type="Rhea" id="RHEA:16437"/>
        <dbReference type="ChEBI" id="CHEBI:15378"/>
        <dbReference type="ChEBI" id="CHEBI:16042"/>
        <dbReference type="ChEBI" id="CHEBI:17792"/>
        <dbReference type="ChEBI" id="CHEBI:57925"/>
        <dbReference type="ChEBI" id="CHEBI:90779"/>
        <dbReference type="EC" id="2.5.1.18"/>
    </reaction>
</comment>
<feature type="domain" description="DSBA-like thioredoxin" evidence="6">
    <location>
        <begin position="6"/>
        <end position="209"/>
    </location>
</feature>
<dbReference type="AlphaFoldDB" id="A0AA38X3N4"/>
<dbReference type="EC" id="2.5.1.18" evidence="4"/>
<protein>
    <recommendedName>
        <fullName evidence="4">Glutathione S-transferase kappa</fullName>
        <ecNumber evidence="4">2.5.1.18</ecNumber>
    </recommendedName>
</protein>
<evidence type="ECO:0000256" key="1">
    <source>
        <dbReference type="ARBA" id="ARBA00006494"/>
    </source>
</evidence>
<organism evidence="7 8">
    <name type="scientific">Cladophialophora chaetospira</name>
    <dbReference type="NCBI Taxonomy" id="386627"/>
    <lineage>
        <taxon>Eukaryota</taxon>
        <taxon>Fungi</taxon>
        <taxon>Dikarya</taxon>
        <taxon>Ascomycota</taxon>
        <taxon>Pezizomycotina</taxon>
        <taxon>Eurotiomycetes</taxon>
        <taxon>Chaetothyriomycetidae</taxon>
        <taxon>Chaetothyriales</taxon>
        <taxon>Herpotrichiellaceae</taxon>
        <taxon>Cladophialophora</taxon>
    </lineage>
</organism>
<dbReference type="GO" id="GO:0005777">
    <property type="term" value="C:peroxisome"/>
    <property type="evidence" value="ECO:0007669"/>
    <property type="project" value="TreeGrafter"/>
</dbReference>
<dbReference type="GO" id="GO:0004364">
    <property type="term" value="F:glutathione transferase activity"/>
    <property type="evidence" value="ECO:0007669"/>
    <property type="project" value="UniProtKB-UniRule"/>
</dbReference>
<dbReference type="Pfam" id="PF01323">
    <property type="entry name" value="DSBA"/>
    <property type="match status" value="1"/>
</dbReference>
<proteinExistence type="inferred from homology"/>
<reference evidence="7" key="1">
    <citation type="submission" date="2022-10" db="EMBL/GenBank/DDBJ databases">
        <title>Culturing micro-colonial fungi from biological soil crusts in the Mojave desert and describing Neophaeococcomyces mojavensis, and introducing the new genera and species Taxawa tesnikishii.</title>
        <authorList>
            <person name="Kurbessoian T."/>
            <person name="Stajich J.E."/>
        </authorList>
    </citation>
    <scope>NUCLEOTIDE SEQUENCE</scope>
    <source>
        <strain evidence="7">TK_41</strain>
    </source>
</reference>
<sequence>MAGGKITFYVDIVSPFGYMGYYFLRHSPIFKSVQVTYIPMLLGGLHKTCGNIAPIEVRNKDKWIERERLRWARQFHIPMSESYPKGFPKPTIQLQRFLTSLWLDGNQEAGKQDAFVKAVDTLWETLWTKLDAGDVSDPAVFAQVLTPVLGEQVVKQHVDRLGSPEVKKQLLQNTDRSFKDGAFGLPWFQCENSKGEVEGLWGFDHLGQVVRFMELDGGKGEVRALL</sequence>
<dbReference type="EMBL" id="JAPDRK010000014">
    <property type="protein sequence ID" value="KAJ9606121.1"/>
    <property type="molecule type" value="Genomic_DNA"/>
</dbReference>
<comment type="caution">
    <text evidence="7">The sequence shown here is derived from an EMBL/GenBank/DDBJ whole genome shotgun (WGS) entry which is preliminary data.</text>
</comment>
<evidence type="ECO:0000256" key="5">
    <source>
        <dbReference type="PIRSR" id="PIRSR006386-1"/>
    </source>
</evidence>
<dbReference type="GO" id="GO:0005739">
    <property type="term" value="C:mitochondrion"/>
    <property type="evidence" value="ECO:0007669"/>
    <property type="project" value="TreeGrafter"/>
</dbReference>
<gene>
    <name evidence="7" type="ORF">H2200_009082</name>
</gene>